<dbReference type="Proteomes" id="UP000051412">
    <property type="component" value="Unassembled WGS sequence"/>
</dbReference>
<dbReference type="STRING" id="1423782.FD32_GL000505"/>
<protein>
    <recommendedName>
        <fullName evidence="4">Phosphoesterase</fullName>
        <ecNumber evidence="4">3.1.4.-</ecNumber>
    </recommendedName>
</protein>
<evidence type="ECO:0000256" key="2">
    <source>
        <dbReference type="ARBA" id="ARBA00022723"/>
    </source>
</evidence>
<keyword evidence="7" id="KW-1185">Reference proteome</keyword>
<keyword evidence="2 4" id="KW-0479">Metal-binding</keyword>
<dbReference type="GO" id="GO:0046872">
    <property type="term" value="F:metal ion binding"/>
    <property type="evidence" value="ECO:0007669"/>
    <property type="project" value="UniProtKB-KW"/>
</dbReference>
<dbReference type="PROSITE" id="PS01269">
    <property type="entry name" value="UPF0025"/>
    <property type="match status" value="1"/>
</dbReference>
<evidence type="ECO:0000256" key="3">
    <source>
        <dbReference type="ARBA" id="ARBA00022801"/>
    </source>
</evidence>
<dbReference type="SUPFAM" id="SSF56300">
    <property type="entry name" value="Metallo-dependent phosphatases"/>
    <property type="match status" value="1"/>
</dbReference>
<dbReference type="InterPro" id="IPR029052">
    <property type="entry name" value="Metallo-depent_PP-like"/>
</dbReference>
<dbReference type="PANTHER" id="PTHR11124">
    <property type="entry name" value="VACUOLAR SORTING PROTEIN VPS29"/>
    <property type="match status" value="1"/>
</dbReference>
<dbReference type="RefSeq" id="WP_169746081.1">
    <property type="nucleotide sequence ID" value="NZ_AZGM01000093.1"/>
</dbReference>
<dbReference type="EC" id="3.1.4.-" evidence="4"/>
<dbReference type="EMBL" id="AZGM01000093">
    <property type="protein sequence ID" value="KRM26173.1"/>
    <property type="molecule type" value="Genomic_DNA"/>
</dbReference>
<dbReference type="Pfam" id="PF12850">
    <property type="entry name" value="Metallophos_2"/>
    <property type="match status" value="1"/>
</dbReference>
<dbReference type="Gene3D" id="3.60.21.10">
    <property type="match status" value="1"/>
</dbReference>
<evidence type="ECO:0000256" key="4">
    <source>
        <dbReference type="RuleBase" id="RU362039"/>
    </source>
</evidence>
<reference evidence="6 7" key="1">
    <citation type="journal article" date="2015" name="Genome Announc.">
        <title>Expanding the biotechnology potential of lactobacilli through comparative genomics of 213 strains and associated genera.</title>
        <authorList>
            <person name="Sun Z."/>
            <person name="Harris H.M."/>
            <person name="McCann A."/>
            <person name="Guo C."/>
            <person name="Argimon S."/>
            <person name="Zhang W."/>
            <person name="Yang X."/>
            <person name="Jeffery I.B."/>
            <person name="Cooney J.C."/>
            <person name="Kagawa T.F."/>
            <person name="Liu W."/>
            <person name="Song Y."/>
            <person name="Salvetti E."/>
            <person name="Wrobel A."/>
            <person name="Rasinkangas P."/>
            <person name="Parkhill J."/>
            <person name="Rea M.C."/>
            <person name="O'Sullivan O."/>
            <person name="Ritari J."/>
            <person name="Douillard F.P."/>
            <person name="Paul Ross R."/>
            <person name="Yang R."/>
            <person name="Briner A.E."/>
            <person name="Felis G.E."/>
            <person name="de Vos W.M."/>
            <person name="Barrangou R."/>
            <person name="Klaenhammer T.R."/>
            <person name="Caufield P.W."/>
            <person name="Cui Y."/>
            <person name="Zhang H."/>
            <person name="O'Toole P.W."/>
        </authorList>
    </citation>
    <scope>NUCLEOTIDE SEQUENCE [LARGE SCALE GENOMIC DNA]</scope>
    <source>
        <strain evidence="6 7">DSM 6035</strain>
    </source>
</reference>
<comment type="cofactor">
    <cofactor evidence="4">
        <name>a divalent metal cation</name>
        <dbReference type="ChEBI" id="CHEBI:60240"/>
    </cofactor>
</comment>
<dbReference type="InterPro" id="IPR000979">
    <property type="entry name" value="Phosphodiesterase_MJ0936/Vps29"/>
</dbReference>
<dbReference type="PATRIC" id="fig|1423782.4.peg.518"/>
<keyword evidence="3" id="KW-0378">Hydrolase</keyword>
<gene>
    <name evidence="6" type="ORF">FD32_GL000505</name>
</gene>
<comment type="caution">
    <text evidence="6">The sequence shown here is derived from an EMBL/GenBank/DDBJ whole genome shotgun (WGS) entry which is preliminary data.</text>
</comment>
<dbReference type="GO" id="GO:0016787">
    <property type="term" value="F:hydrolase activity"/>
    <property type="evidence" value="ECO:0007669"/>
    <property type="project" value="UniProtKB-UniRule"/>
</dbReference>
<proteinExistence type="inferred from homology"/>
<feature type="domain" description="Calcineurin-like phosphoesterase" evidence="5">
    <location>
        <begin position="1"/>
        <end position="146"/>
    </location>
</feature>
<sequence length="172" mass="19154">MKALVVSDNHGDRQILSQIVNEWQGQVDLMIHCGDSEIDSTDSLMKNFVGVAGNNDWHLGYPGDQVIEKAGQHFFITHGHHYRVNFTMTPLMLKGASTGADVICYGHTHQLGTMVDHGMLVINPGSISLPRGPYRDIGGTFAVIDADPHAFVVDFYDRQMHRVPDLHVEFSR</sequence>
<evidence type="ECO:0000259" key="5">
    <source>
        <dbReference type="Pfam" id="PF12850"/>
    </source>
</evidence>
<organism evidence="6 7">
    <name type="scientific">Limosilactobacillus panis DSM 6035</name>
    <dbReference type="NCBI Taxonomy" id="1423782"/>
    <lineage>
        <taxon>Bacteria</taxon>
        <taxon>Bacillati</taxon>
        <taxon>Bacillota</taxon>
        <taxon>Bacilli</taxon>
        <taxon>Lactobacillales</taxon>
        <taxon>Lactobacillaceae</taxon>
        <taxon>Limosilactobacillus</taxon>
    </lineage>
</organism>
<evidence type="ECO:0000256" key="1">
    <source>
        <dbReference type="ARBA" id="ARBA00008950"/>
    </source>
</evidence>
<name>A0A0R1X8X5_9LACO</name>
<dbReference type="NCBIfam" id="TIGR00040">
    <property type="entry name" value="yfcE"/>
    <property type="match status" value="1"/>
</dbReference>
<dbReference type="AlphaFoldDB" id="A0A0R1X8X5"/>
<comment type="similarity">
    <text evidence="1 4">Belongs to the metallophosphoesterase superfamily. YfcE family.</text>
</comment>
<evidence type="ECO:0000313" key="6">
    <source>
        <dbReference type="EMBL" id="KRM26173.1"/>
    </source>
</evidence>
<evidence type="ECO:0000313" key="7">
    <source>
        <dbReference type="Proteomes" id="UP000051412"/>
    </source>
</evidence>
<dbReference type="InterPro" id="IPR024654">
    <property type="entry name" value="Calcineurin-like_PHP_lpxH"/>
</dbReference>
<accession>A0A0R1X8X5</accession>
<dbReference type="InterPro" id="IPR020935">
    <property type="entry name" value="PdiEstase_YfcE_CS"/>
</dbReference>